<feature type="signal peptide" evidence="1">
    <location>
        <begin position="1"/>
        <end position="18"/>
    </location>
</feature>
<dbReference type="Proteomes" id="UP000775547">
    <property type="component" value="Unassembled WGS sequence"/>
</dbReference>
<sequence>HLLVMDLIILLNSGQALGVECNQVPLPILQQFLREDSLCSKVRQVGFDAEGVVIIREHKDGVGCDHLLQAGNGGLLGLLQALHHILSHEVTVREILYEATIEVGETQEGLHLLLVLQHWPVCYTSHLD</sequence>
<keyword evidence="1" id="KW-0732">Signal</keyword>
<gene>
    <name evidence="2" type="ORF">DXG03_002055</name>
</gene>
<keyword evidence="3" id="KW-1185">Reference proteome</keyword>
<accession>A0A9P7G3Q9</accession>
<protein>
    <recommendedName>
        <fullName evidence="4">Beta-tubulin</fullName>
    </recommendedName>
</protein>
<feature type="non-terminal residue" evidence="2">
    <location>
        <position position="1"/>
    </location>
</feature>
<reference evidence="2" key="2">
    <citation type="submission" date="2021-10" db="EMBL/GenBank/DDBJ databases">
        <title>Phylogenomics reveals ancestral predisposition of the termite-cultivated fungus Termitomyces towards a domesticated lifestyle.</title>
        <authorList>
            <person name="Auxier B."/>
            <person name="Grum-Grzhimaylo A."/>
            <person name="Cardenas M.E."/>
            <person name="Lodge J.D."/>
            <person name="Laessoe T."/>
            <person name="Pedersen O."/>
            <person name="Smith M.E."/>
            <person name="Kuyper T.W."/>
            <person name="Franco-Molano E.A."/>
            <person name="Baroni T.J."/>
            <person name="Aanen D.K."/>
        </authorList>
    </citation>
    <scope>NUCLEOTIDE SEQUENCE</scope>
    <source>
        <strain evidence="2">AP01</strain>
        <tissue evidence="2">Mycelium</tissue>
    </source>
</reference>
<dbReference type="OrthoDB" id="3046524at2759"/>
<dbReference type="EMBL" id="JABCKV010001522">
    <property type="protein sequence ID" value="KAG5639972.1"/>
    <property type="molecule type" value="Genomic_DNA"/>
</dbReference>
<dbReference type="AlphaFoldDB" id="A0A9P7G3Q9"/>
<comment type="caution">
    <text evidence="2">The sequence shown here is derived from an EMBL/GenBank/DDBJ whole genome shotgun (WGS) entry which is preliminary data.</text>
</comment>
<reference evidence="2" key="1">
    <citation type="submission" date="2020-07" db="EMBL/GenBank/DDBJ databases">
        <authorList>
            <person name="Nieuwenhuis M."/>
            <person name="Van De Peppel L.J.J."/>
        </authorList>
    </citation>
    <scope>NUCLEOTIDE SEQUENCE</scope>
    <source>
        <strain evidence="2">AP01</strain>
        <tissue evidence="2">Mycelium</tissue>
    </source>
</reference>
<evidence type="ECO:0000256" key="1">
    <source>
        <dbReference type="SAM" id="SignalP"/>
    </source>
</evidence>
<evidence type="ECO:0000313" key="2">
    <source>
        <dbReference type="EMBL" id="KAG5639972.1"/>
    </source>
</evidence>
<name>A0A9P7G3Q9_9AGAR</name>
<evidence type="ECO:0008006" key="4">
    <source>
        <dbReference type="Google" id="ProtNLM"/>
    </source>
</evidence>
<feature type="chain" id="PRO_5040276483" description="Beta-tubulin" evidence="1">
    <location>
        <begin position="19"/>
        <end position="128"/>
    </location>
</feature>
<proteinExistence type="predicted"/>
<organism evidence="2 3">
    <name type="scientific">Asterophora parasitica</name>
    <dbReference type="NCBI Taxonomy" id="117018"/>
    <lineage>
        <taxon>Eukaryota</taxon>
        <taxon>Fungi</taxon>
        <taxon>Dikarya</taxon>
        <taxon>Basidiomycota</taxon>
        <taxon>Agaricomycotina</taxon>
        <taxon>Agaricomycetes</taxon>
        <taxon>Agaricomycetidae</taxon>
        <taxon>Agaricales</taxon>
        <taxon>Tricholomatineae</taxon>
        <taxon>Lyophyllaceae</taxon>
        <taxon>Asterophora</taxon>
    </lineage>
</organism>
<evidence type="ECO:0000313" key="3">
    <source>
        <dbReference type="Proteomes" id="UP000775547"/>
    </source>
</evidence>